<dbReference type="SUPFAM" id="SSF53067">
    <property type="entry name" value="Actin-like ATPase domain"/>
    <property type="match status" value="1"/>
</dbReference>
<dbReference type="CDD" id="cd24071">
    <property type="entry name" value="ASKHA_ATPase_ROK_Lmo0178-like"/>
    <property type="match status" value="1"/>
</dbReference>
<dbReference type="AlphaFoldDB" id="A0A0A5GFM1"/>
<keyword evidence="3" id="KW-0859">Xylose metabolism</keyword>
<dbReference type="InterPro" id="IPR036390">
    <property type="entry name" value="WH_DNA-bd_sf"/>
</dbReference>
<dbReference type="Proteomes" id="UP000030403">
    <property type="component" value="Unassembled WGS sequence"/>
</dbReference>
<proteinExistence type="inferred from homology"/>
<evidence type="ECO:0000256" key="1">
    <source>
        <dbReference type="ARBA" id="ARBA00002486"/>
    </source>
</evidence>
<organism evidence="4 5">
    <name type="scientific">Pontibacillus marinus BH030004 = DSM 16465</name>
    <dbReference type="NCBI Taxonomy" id="1385511"/>
    <lineage>
        <taxon>Bacteria</taxon>
        <taxon>Bacillati</taxon>
        <taxon>Bacillota</taxon>
        <taxon>Bacilli</taxon>
        <taxon>Bacillales</taxon>
        <taxon>Bacillaceae</taxon>
        <taxon>Pontibacillus</taxon>
    </lineage>
</organism>
<gene>
    <name evidence="4" type="ORF">N783_18650</name>
</gene>
<evidence type="ECO:0000256" key="3">
    <source>
        <dbReference type="ARBA" id="ARBA00022629"/>
    </source>
</evidence>
<dbReference type="PANTHER" id="PTHR18964">
    <property type="entry name" value="ROK (REPRESSOR, ORF, KINASE) FAMILY"/>
    <property type="match status" value="1"/>
</dbReference>
<dbReference type="InterPro" id="IPR036388">
    <property type="entry name" value="WH-like_DNA-bd_sf"/>
</dbReference>
<keyword evidence="5" id="KW-1185">Reference proteome</keyword>
<accession>A0A0A5GFM1</accession>
<name>A0A0A5GFM1_9BACI</name>
<comment type="caution">
    <text evidence="4">The sequence shown here is derived from an EMBL/GenBank/DDBJ whole genome shotgun (WGS) entry which is preliminary data.</text>
</comment>
<reference evidence="4 5" key="1">
    <citation type="submission" date="2013-08" db="EMBL/GenBank/DDBJ databases">
        <authorList>
            <person name="Huang J."/>
            <person name="Wang G."/>
        </authorList>
    </citation>
    <scope>NUCLEOTIDE SEQUENCE [LARGE SCALE GENOMIC DNA]</scope>
    <source>
        <strain evidence="4 5">BH030004</strain>
    </source>
</reference>
<dbReference type="PANTHER" id="PTHR18964:SF149">
    <property type="entry name" value="BIFUNCTIONAL UDP-N-ACETYLGLUCOSAMINE 2-EPIMERASE_N-ACETYLMANNOSAMINE KINASE"/>
    <property type="match status" value="1"/>
</dbReference>
<dbReference type="STRING" id="1385511.GCA_000425225_01174"/>
<keyword evidence="3" id="KW-0119">Carbohydrate metabolism</keyword>
<comment type="function">
    <text evidence="1">Transcriptional repressor of xylose-utilizing enzymes.</text>
</comment>
<dbReference type="SUPFAM" id="SSF46785">
    <property type="entry name" value="Winged helix' DNA-binding domain"/>
    <property type="match status" value="1"/>
</dbReference>
<sequence length="407" mass="44567">MSQLRKGNRALIKDMNRSLVINTIRKFGPLSRTDISNRTGLGLSTITKIIDELSQNKLVFETGSANSTGGRRAILLEFNHQSGHAIGAKIMKDHLVIALTDLDSTILDTLEISFQNKEDVPHIIDLIISNTKKLLTQHHLTEENLEGVGIAVSGLIDNQKGTVVRSSLLNWEDVNLSEPIQQALGTPVFIDNDVNAYTYAEIEKGYGVTHENFICLSIGDGIGASLVINRKLYSGEFGGAGEFGHTVIHMDGRPCHCGQHGCLEMYASNKAFELEASSLIDQYPNTSLNLESIQFDHVLEAAQQEDSLAQKLFERQGDYLGVGLVNAINSFNPGTIVLIGEGMIAKEFFLPNAMDRAKRNFFNFANCDTDIVVSSLGNDAWVKGAALLAIDQLFQPPIYETTVSLLS</sequence>
<dbReference type="RefSeq" id="WP_027445537.1">
    <property type="nucleotide sequence ID" value="NZ_AULJ01000012.1"/>
</dbReference>
<evidence type="ECO:0000313" key="5">
    <source>
        <dbReference type="Proteomes" id="UP000030403"/>
    </source>
</evidence>
<dbReference type="Pfam" id="PF00480">
    <property type="entry name" value="ROK"/>
    <property type="match status" value="1"/>
</dbReference>
<evidence type="ECO:0000313" key="4">
    <source>
        <dbReference type="EMBL" id="KGX90819.1"/>
    </source>
</evidence>
<dbReference type="InterPro" id="IPR043129">
    <property type="entry name" value="ATPase_NBD"/>
</dbReference>
<dbReference type="GO" id="GO:0042732">
    <property type="term" value="P:D-xylose metabolic process"/>
    <property type="evidence" value="ECO:0007669"/>
    <property type="project" value="UniProtKB-KW"/>
</dbReference>
<dbReference type="EMBL" id="AVPF01000005">
    <property type="protein sequence ID" value="KGX90819.1"/>
    <property type="molecule type" value="Genomic_DNA"/>
</dbReference>
<dbReference type="Gene3D" id="1.10.10.10">
    <property type="entry name" value="Winged helix-like DNA-binding domain superfamily/Winged helix DNA-binding domain"/>
    <property type="match status" value="1"/>
</dbReference>
<dbReference type="eggNOG" id="COG1940">
    <property type="taxonomic scope" value="Bacteria"/>
</dbReference>
<dbReference type="Gene3D" id="3.30.420.40">
    <property type="match status" value="2"/>
</dbReference>
<evidence type="ECO:0000256" key="2">
    <source>
        <dbReference type="ARBA" id="ARBA00006479"/>
    </source>
</evidence>
<comment type="similarity">
    <text evidence="2">Belongs to the ROK (NagC/XylR) family.</text>
</comment>
<dbReference type="InterPro" id="IPR000600">
    <property type="entry name" value="ROK"/>
</dbReference>
<protein>
    <submittedName>
        <fullName evidence="4">Xylose repressor protein</fullName>
    </submittedName>
</protein>